<evidence type="ECO:0000313" key="3">
    <source>
        <dbReference type="Proteomes" id="UP000636800"/>
    </source>
</evidence>
<dbReference type="AlphaFoldDB" id="A0A835RSK4"/>
<dbReference type="InterPro" id="IPR053091">
    <property type="entry name" value="PSII_Assembly/Photoprotect-Rel"/>
</dbReference>
<sequence length="173" mass="18706">MPMAATIPVIKLKLYPSPSALLTKVPQKPSFVVRCSEAEGPLRRPAAPSLSPPPTSVVPSLSPPPSLSATPPVKPEAASLQSPVVAVGEVKGVVTLEYQRRMAKELQEYFRQKKIEEAGEGPFFGFMGKNEITNGRWAMFGFAVGLLTEYATGSDFVQQLKILFSNFGIVDLD</sequence>
<evidence type="ECO:0008006" key="4">
    <source>
        <dbReference type="Google" id="ProtNLM"/>
    </source>
</evidence>
<dbReference type="Gene3D" id="1.10.3460.10">
    <property type="entry name" value="Chlorophyll a/b binding protein domain"/>
    <property type="match status" value="1"/>
</dbReference>
<comment type="caution">
    <text evidence="2">The sequence shown here is derived from an EMBL/GenBank/DDBJ whole genome shotgun (WGS) entry which is preliminary data.</text>
</comment>
<reference evidence="2 3" key="1">
    <citation type="journal article" date="2020" name="Nat. Food">
        <title>A phased Vanilla planifolia genome enables genetic improvement of flavour and production.</title>
        <authorList>
            <person name="Hasing T."/>
            <person name="Tang H."/>
            <person name="Brym M."/>
            <person name="Khazi F."/>
            <person name="Huang T."/>
            <person name="Chambers A.H."/>
        </authorList>
    </citation>
    <scope>NUCLEOTIDE SEQUENCE [LARGE SCALE GENOMIC DNA]</scope>
    <source>
        <tissue evidence="2">Leaf</tissue>
    </source>
</reference>
<feature type="region of interest" description="Disordered" evidence="1">
    <location>
        <begin position="36"/>
        <end position="79"/>
    </location>
</feature>
<proteinExistence type="predicted"/>
<protein>
    <recommendedName>
        <fullName evidence="4">Light-harvesting complex-like protein OHP2, chloroplastic</fullName>
    </recommendedName>
</protein>
<dbReference type="OrthoDB" id="786357at2759"/>
<dbReference type="GO" id="GO:0009535">
    <property type="term" value="C:chloroplast thylakoid membrane"/>
    <property type="evidence" value="ECO:0007669"/>
    <property type="project" value="TreeGrafter"/>
</dbReference>
<name>A0A835RSK4_VANPL</name>
<keyword evidence="3" id="KW-1185">Reference proteome</keyword>
<organism evidence="2 3">
    <name type="scientific">Vanilla planifolia</name>
    <name type="common">Vanilla</name>
    <dbReference type="NCBI Taxonomy" id="51239"/>
    <lineage>
        <taxon>Eukaryota</taxon>
        <taxon>Viridiplantae</taxon>
        <taxon>Streptophyta</taxon>
        <taxon>Embryophyta</taxon>
        <taxon>Tracheophyta</taxon>
        <taxon>Spermatophyta</taxon>
        <taxon>Magnoliopsida</taxon>
        <taxon>Liliopsida</taxon>
        <taxon>Asparagales</taxon>
        <taxon>Orchidaceae</taxon>
        <taxon>Vanilloideae</taxon>
        <taxon>Vanilleae</taxon>
        <taxon>Vanilla</taxon>
    </lineage>
</organism>
<evidence type="ECO:0000313" key="2">
    <source>
        <dbReference type="EMBL" id="KAG0495988.1"/>
    </source>
</evidence>
<evidence type="ECO:0000256" key="1">
    <source>
        <dbReference type="SAM" id="MobiDB-lite"/>
    </source>
</evidence>
<dbReference type="PANTHER" id="PTHR37752:SF1">
    <property type="entry name" value="OS02G0610700 PROTEIN"/>
    <property type="match status" value="1"/>
</dbReference>
<dbReference type="Proteomes" id="UP000636800">
    <property type="component" value="Chromosome 1"/>
</dbReference>
<dbReference type="EMBL" id="JADCNL010000001">
    <property type="protein sequence ID" value="KAG0495988.1"/>
    <property type="molecule type" value="Genomic_DNA"/>
</dbReference>
<gene>
    <name evidence="2" type="ORF">HPP92_000679</name>
</gene>
<accession>A0A835RSK4</accession>
<dbReference type="PANTHER" id="PTHR37752">
    <property type="entry name" value="OS02G0610700 PROTEIN"/>
    <property type="match status" value="1"/>
</dbReference>
<dbReference type="SUPFAM" id="SSF103511">
    <property type="entry name" value="Chlorophyll a-b binding protein"/>
    <property type="match status" value="1"/>
</dbReference>
<feature type="compositionally biased region" description="Pro residues" evidence="1">
    <location>
        <begin position="50"/>
        <end position="66"/>
    </location>
</feature>